<dbReference type="PANTHER" id="PTHR23513:SF11">
    <property type="entry name" value="STAPHYLOFERRIN A TRANSPORTER"/>
    <property type="match status" value="1"/>
</dbReference>
<dbReference type="RefSeq" id="WP_147063836.1">
    <property type="nucleotide sequence ID" value="NZ_BAAARO010000008.1"/>
</dbReference>
<dbReference type="SUPFAM" id="SSF103473">
    <property type="entry name" value="MFS general substrate transporter"/>
    <property type="match status" value="1"/>
</dbReference>
<dbReference type="GO" id="GO:0022857">
    <property type="term" value="F:transmembrane transporter activity"/>
    <property type="evidence" value="ECO:0007669"/>
    <property type="project" value="InterPro"/>
</dbReference>
<comment type="subcellular location">
    <subcellularLocation>
        <location evidence="1">Cell membrane</location>
        <topology evidence="1">Multi-pass membrane protein</topology>
    </subcellularLocation>
</comment>
<feature type="transmembrane region" description="Helical" evidence="7">
    <location>
        <begin position="170"/>
        <end position="187"/>
    </location>
</feature>
<evidence type="ECO:0000256" key="6">
    <source>
        <dbReference type="SAM" id="MobiDB-lite"/>
    </source>
</evidence>
<feature type="transmembrane region" description="Helical" evidence="7">
    <location>
        <begin position="36"/>
        <end position="60"/>
    </location>
</feature>
<organism evidence="8 9">
    <name type="scientific">Terrabacter aerolatus</name>
    <dbReference type="NCBI Taxonomy" id="422442"/>
    <lineage>
        <taxon>Bacteria</taxon>
        <taxon>Bacillati</taxon>
        <taxon>Actinomycetota</taxon>
        <taxon>Actinomycetes</taxon>
        <taxon>Micrococcales</taxon>
        <taxon>Intrasporangiaceae</taxon>
        <taxon>Terrabacter</taxon>
    </lineage>
</organism>
<feature type="transmembrane region" description="Helical" evidence="7">
    <location>
        <begin position="193"/>
        <end position="211"/>
    </location>
</feature>
<evidence type="ECO:0000313" key="9">
    <source>
        <dbReference type="Proteomes" id="UP000321534"/>
    </source>
</evidence>
<dbReference type="Pfam" id="PF07690">
    <property type="entry name" value="MFS_1"/>
    <property type="match status" value="1"/>
</dbReference>
<feature type="transmembrane region" description="Helical" evidence="7">
    <location>
        <begin position="304"/>
        <end position="324"/>
    </location>
</feature>
<evidence type="ECO:0000256" key="7">
    <source>
        <dbReference type="SAM" id="Phobius"/>
    </source>
</evidence>
<keyword evidence="4 7" id="KW-1133">Transmembrane helix</keyword>
<feature type="transmembrane region" description="Helical" evidence="7">
    <location>
        <begin position="364"/>
        <end position="386"/>
    </location>
</feature>
<dbReference type="InterPro" id="IPR036259">
    <property type="entry name" value="MFS_trans_sf"/>
</dbReference>
<keyword evidence="2" id="KW-1003">Cell membrane</keyword>
<dbReference type="Gene3D" id="1.20.1250.20">
    <property type="entry name" value="MFS general substrate transporter like domains"/>
    <property type="match status" value="1"/>
</dbReference>
<evidence type="ECO:0000313" key="8">
    <source>
        <dbReference type="EMBL" id="GEO29086.1"/>
    </source>
</evidence>
<keyword evidence="5 7" id="KW-0472">Membrane</keyword>
<reference evidence="8 9" key="1">
    <citation type="submission" date="2019-07" db="EMBL/GenBank/DDBJ databases">
        <title>Whole genome shotgun sequence of Terrabacter aerolatus NBRC 106305.</title>
        <authorList>
            <person name="Hosoyama A."/>
            <person name="Uohara A."/>
            <person name="Ohji S."/>
            <person name="Ichikawa N."/>
        </authorList>
    </citation>
    <scope>NUCLEOTIDE SEQUENCE [LARGE SCALE GENOMIC DNA]</scope>
    <source>
        <strain evidence="8 9">NBRC 106305</strain>
    </source>
</reference>
<feature type="transmembrane region" description="Helical" evidence="7">
    <location>
        <begin position="66"/>
        <end position="90"/>
    </location>
</feature>
<feature type="transmembrane region" description="Helical" evidence="7">
    <location>
        <begin position="102"/>
        <end position="120"/>
    </location>
</feature>
<feature type="transmembrane region" description="Helical" evidence="7">
    <location>
        <begin position="126"/>
        <end position="149"/>
    </location>
</feature>
<accession>A0A512CXY5</accession>
<dbReference type="PANTHER" id="PTHR23513">
    <property type="entry name" value="INTEGRAL MEMBRANE EFFLUX PROTEIN-RELATED"/>
    <property type="match status" value="1"/>
</dbReference>
<dbReference type="AlphaFoldDB" id="A0A512CXY5"/>
<comment type="caution">
    <text evidence="8">The sequence shown here is derived from an EMBL/GenBank/DDBJ whole genome shotgun (WGS) entry which is preliminary data.</text>
</comment>
<dbReference type="Proteomes" id="UP000321534">
    <property type="component" value="Unassembled WGS sequence"/>
</dbReference>
<dbReference type="EMBL" id="BJYX01000003">
    <property type="protein sequence ID" value="GEO29086.1"/>
    <property type="molecule type" value="Genomic_DNA"/>
</dbReference>
<feature type="transmembrane region" description="Helical" evidence="7">
    <location>
        <begin position="277"/>
        <end position="297"/>
    </location>
</feature>
<evidence type="ECO:0000256" key="2">
    <source>
        <dbReference type="ARBA" id="ARBA00022475"/>
    </source>
</evidence>
<dbReference type="OrthoDB" id="3613552at2"/>
<feature type="transmembrane region" description="Helical" evidence="7">
    <location>
        <begin position="244"/>
        <end position="265"/>
    </location>
</feature>
<feature type="region of interest" description="Disordered" evidence="6">
    <location>
        <begin position="1"/>
        <end position="26"/>
    </location>
</feature>
<sequence>MSAEPDTATASAGPLAHPTLVGESPPRLGRDRMVQAWVATMAVSWFGDAVWTVALAWTAVHTLSPAMAGLVLGAEMLPQAVFVLVGGVIADRWDTRRILVTGRLVQGLVLVGGALAWSAGVRGAPLLLSMGVVLGTATGLTLPASATLSRQLVRSSDLATVSGWSQIGGRLARLLGAPAGGMAVAVAGPSGAMLANAVTFVAVAAVLTFVVRPRYRMPRTPHSSWVSSLRDGAAYLRRDESARLLVLGLAALNVFVSPVIALGVALRVSGSGWGPAWLGAAEAAFATGAIAGSVLAIRWRVARPAQAGFTVLVGQGLCLAATGIGSRVTLIAAMALVGVAAGSASVWLSGTYQRTVAPSHLGRVSSVSSLGDMALVPLAIPAFGALAAGSSVLAAACVYGAAMAALCLWFATRPGIARLR</sequence>
<keyword evidence="9" id="KW-1185">Reference proteome</keyword>
<dbReference type="InterPro" id="IPR011701">
    <property type="entry name" value="MFS"/>
</dbReference>
<dbReference type="CDD" id="cd06173">
    <property type="entry name" value="MFS_MefA_like"/>
    <property type="match status" value="1"/>
</dbReference>
<feature type="transmembrane region" description="Helical" evidence="7">
    <location>
        <begin position="330"/>
        <end position="352"/>
    </location>
</feature>
<dbReference type="GO" id="GO:0005886">
    <property type="term" value="C:plasma membrane"/>
    <property type="evidence" value="ECO:0007669"/>
    <property type="project" value="UniProtKB-SubCell"/>
</dbReference>
<evidence type="ECO:0000256" key="4">
    <source>
        <dbReference type="ARBA" id="ARBA00022989"/>
    </source>
</evidence>
<proteinExistence type="predicted"/>
<name>A0A512CXY5_9MICO</name>
<feature type="transmembrane region" description="Helical" evidence="7">
    <location>
        <begin position="392"/>
        <end position="411"/>
    </location>
</feature>
<evidence type="ECO:0000256" key="3">
    <source>
        <dbReference type="ARBA" id="ARBA00022692"/>
    </source>
</evidence>
<keyword evidence="3 7" id="KW-0812">Transmembrane</keyword>
<evidence type="ECO:0000256" key="5">
    <source>
        <dbReference type="ARBA" id="ARBA00023136"/>
    </source>
</evidence>
<gene>
    <name evidence="8" type="ORF">TAE01_08960</name>
</gene>
<evidence type="ECO:0000256" key="1">
    <source>
        <dbReference type="ARBA" id="ARBA00004651"/>
    </source>
</evidence>
<protein>
    <submittedName>
        <fullName evidence="8">MFS transporter</fullName>
    </submittedName>
</protein>